<sequence length="157" mass="17036">MYLDTLSIATKPAGLTLPRLTPTHQGQLTPKISQEVTCDSVDLFSLLGKCARRDTVLYVGTTGKNTDRFLPAMVQELYHIANHGSAYCDHFFSLCVKTYRVEGEGAIKVICAVVTDGLTIGHWRSSASSVQLEDLAHCQGTLPLNGPCLNLLPEVTS</sequence>
<dbReference type="AlphaFoldDB" id="F4S1P9"/>
<accession>F4S1P9</accession>
<dbReference type="Proteomes" id="UP000001072">
    <property type="component" value="Unassembled WGS sequence"/>
</dbReference>
<protein>
    <submittedName>
        <fullName evidence="1">Uncharacterized protein</fullName>
    </submittedName>
</protein>
<dbReference type="VEuPathDB" id="FungiDB:MELLADRAFT_92155"/>
<dbReference type="HOGENOM" id="CLU_1678303_0_0_1"/>
<name>F4S1P9_MELLP</name>
<dbReference type="InParanoid" id="F4S1P9"/>
<reference evidence="2" key="1">
    <citation type="journal article" date="2011" name="Proc. Natl. Acad. Sci. U.S.A.">
        <title>Obligate biotrophy features unraveled by the genomic analysis of rust fungi.</title>
        <authorList>
            <person name="Duplessis S."/>
            <person name="Cuomo C.A."/>
            <person name="Lin Y.-C."/>
            <person name="Aerts A."/>
            <person name="Tisserant E."/>
            <person name="Veneault-Fourrey C."/>
            <person name="Joly D.L."/>
            <person name="Hacquard S."/>
            <person name="Amselem J."/>
            <person name="Cantarel B.L."/>
            <person name="Chiu R."/>
            <person name="Coutinho P.M."/>
            <person name="Feau N."/>
            <person name="Field M."/>
            <person name="Frey P."/>
            <person name="Gelhaye E."/>
            <person name="Goldberg J."/>
            <person name="Grabherr M.G."/>
            <person name="Kodira C.D."/>
            <person name="Kohler A."/>
            <person name="Kuees U."/>
            <person name="Lindquist E.A."/>
            <person name="Lucas S.M."/>
            <person name="Mago R."/>
            <person name="Mauceli E."/>
            <person name="Morin E."/>
            <person name="Murat C."/>
            <person name="Pangilinan J.L."/>
            <person name="Park R."/>
            <person name="Pearson M."/>
            <person name="Quesneville H."/>
            <person name="Rouhier N."/>
            <person name="Sakthikumar S."/>
            <person name="Salamov A.A."/>
            <person name="Schmutz J."/>
            <person name="Selles B."/>
            <person name="Shapiro H."/>
            <person name="Tanguay P."/>
            <person name="Tuskan G.A."/>
            <person name="Henrissat B."/>
            <person name="Van de Peer Y."/>
            <person name="Rouze P."/>
            <person name="Ellis J.G."/>
            <person name="Dodds P.N."/>
            <person name="Schein J.E."/>
            <person name="Zhong S."/>
            <person name="Hamelin R.C."/>
            <person name="Grigoriev I.V."/>
            <person name="Szabo L.J."/>
            <person name="Martin F."/>
        </authorList>
    </citation>
    <scope>NUCLEOTIDE SEQUENCE [LARGE SCALE GENOMIC DNA]</scope>
    <source>
        <strain evidence="2">98AG31 / pathotype 3-4-7</strain>
    </source>
</reference>
<organism evidence="2">
    <name type="scientific">Melampsora larici-populina (strain 98AG31 / pathotype 3-4-7)</name>
    <name type="common">Poplar leaf rust fungus</name>
    <dbReference type="NCBI Taxonomy" id="747676"/>
    <lineage>
        <taxon>Eukaryota</taxon>
        <taxon>Fungi</taxon>
        <taxon>Dikarya</taxon>
        <taxon>Basidiomycota</taxon>
        <taxon>Pucciniomycotina</taxon>
        <taxon>Pucciniomycetes</taxon>
        <taxon>Pucciniales</taxon>
        <taxon>Melampsoraceae</taxon>
        <taxon>Melampsora</taxon>
    </lineage>
</organism>
<dbReference type="KEGG" id="mlr:MELLADRAFT_92155"/>
<dbReference type="EMBL" id="GL883138">
    <property type="protein sequence ID" value="EGG01414.1"/>
    <property type="molecule type" value="Genomic_DNA"/>
</dbReference>
<evidence type="ECO:0000313" key="2">
    <source>
        <dbReference type="Proteomes" id="UP000001072"/>
    </source>
</evidence>
<keyword evidence="2" id="KW-1185">Reference proteome</keyword>
<gene>
    <name evidence="1" type="ORF">MELLADRAFT_92155</name>
</gene>
<dbReference type="RefSeq" id="XP_007415264.1">
    <property type="nucleotide sequence ID" value="XM_007415202.1"/>
</dbReference>
<proteinExistence type="predicted"/>
<evidence type="ECO:0000313" key="1">
    <source>
        <dbReference type="EMBL" id="EGG01414.1"/>
    </source>
</evidence>
<dbReference type="GeneID" id="18936143"/>